<protein>
    <submittedName>
        <fullName evidence="7">23S rRNA (Uracil-5-)-methyltransferase RumA</fullName>
    </submittedName>
</protein>
<keyword evidence="1 4" id="KW-0489">Methyltransferase</keyword>
<dbReference type="AlphaFoldDB" id="A0A1Q9JLD8"/>
<dbReference type="PANTHER" id="PTHR11061">
    <property type="entry name" value="RNA M5U METHYLTRANSFERASE"/>
    <property type="match status" value="1"/>
</dbReference>
<evidence type="ECO:0000256" key="1">
    <source>
        <dbReference type="ARBA" id="ARBA00022603"/>
    </source>
</evidence>
<gene>
    <name evidence="7" type="ORF">BHK98_10950</name>
</gene>
<dbReference type="InterPro" id="IPR029063">
    <property type="entry name" value="SAM-dependent_MTases_sf"/>
</dbReference>
<keyword evidence="2 4" id="KW-0808">Transferase</keyword>
<organism evidence="7 8">
    <name type="scientific">Hornefia porci</name>
    <dbReference type="NCBI Taxonomy" id="2652292"/>
    <lineage>
        <taxon>Bacteria</taxon>
        <taxon>Bacillati</taxon>
        <taxon>Bacillota</taxon>
        <taxon>Clostridia</taxon>
        <taxon>Peptostreptococcales</taxon>
        <taxon>Anaerovoracaceae</taxon>
        <taxon>Hornefia</taxon>
    </lineage>
</organism>
<dbReference type="Gene3D" id="2.40.50.140">
    <property type="entry name" value="Nucleic acid-binding proteins"/>
    <property type="match status" value="1"/>
</dbReference>
<comment type="caution">
    <text evidence="7">The sequence shown here is derived from an EMBL/GenBank/DDBJ whole genome shotgun (WGS) entry which is preliminary data.</text>
</comment>
<feature type="active site" description="Nucleophile" evidence="4">
    <location>
        <position position="451"/>
    </location>
</feature>
<dbReference type="InterPro" id="IPR002792">
    <property type="entry name" value="TRAM_dom"/>
</dbReference>
<dbReference type="PANTHER" id="PTHR11061:SF30">
    <property type="entry name" value="TRNA (URACIL(54)-C(5))-METHYLTRANSFERASE"/>
    <property type="match status" value="1"/>
</dbReference>
<dbReference type="RefSeq" id="WP_075715168.1">
    <property type="nucleotide sequence ID" value="NZ_MJIE01000001.1"/>
</dbReference>
<dbReference type="NCBIfam" id="TIGR00479">
    <property type="entry name" value="rumA"/>
    <property type="match status" value="1"/>
</dbReference>
<evidence type="ECO:0000256" key="4">
    <source>
        <dbReference type="PROSITE-ProRule" id="PRU01024"/>
    </source>
</evidence>
<dbReference type="InterPro" id="IPR010280">
    <property type="entry name" value="U5_MeTrfase_fam"/>
</dbReference>
<evidence type="ECO:0000256" key="5">
    <source>
        <dbReference type="PROSITE-ProRule" id="PRU10015"/>
    </source>
</evidence>
<evidence type="ECO:0000259" key="6">
    <source>
        <dbReference type="PROSITE" id="PS50926"/>
    </source>
</evidence>
<feature type="binding site" evidence="4">
    <location>
        <position position="358"/>
    </location>
    <ligand>
        <name>S-adenosyl-L-methionine</name>
        <dbReference type="ChEBI" id="CHEBI:59789"/>
    </ligand>
</feature>
<feature type="binding site" evidence="4">
    <location>
        <position position="424"/>
    </location>
    <ligand>
        <name>S-adenosyl-L-methionine</name>
        <dbReference type="ChEBI" id="CHEBI:59789"/>
    </ligand>
</feature>
<dbReference type="GO" id="GO:0070475">
    <property type="term" value="P:rRNA base methylation"/>
    <property type="evidence" value="ECO:0007669"/>
    <property type="project" value="TreeGrafter"/>
</dbReference>
<evidence type="ECO:0000313" key="7">
    <source>
        <dbReference type="EMBL" id="OLR57040.1"/>
    </source>
</evidence>
<proteinExistence type="inferred from homology"/>
<feature type="domain" description="TRAM" evidence="6">
    <location>
        <begin position="1"/>
        <end position="59"/>
    </location>
</feature>
<feature type="active site" evidence="5">
    <location>
        <position position="451"/>
    </location>
</feature>
<dbReference type="Gene3D" id="2.40.50.1070">
    <property type="match status" value="1"/>
</dbReference>
<evidence type="ECO:0000256" key="3">
    <source>
        <dbReference type="ARBA" id="ARBA00022691"/>
    </source>
</evidence>
<accession>A0A1Q9JLD8</accession>
<dbReference type="GO" id="GO:0070041">
    <property type="term" value="F:rRNA (uridine-C5-)-methyltransferase activity"/>
    <property type="evidence" value="ECO:0007669"/>
    <property type="project" value="TreeGrafter"/>
</dbReference>
<dbReference type="STRING" id="1261640.BHK98_10950"/>
<name>A0A1Q9JLD8_9FIRM</name>
<dbReference type="Pfam" id="PF05958">
    <property type="entry name" value="tRNA_U5-meth_tr"/>
    <property type="match status" value="1"/>
</dbReference>
<dbReference type="OrthoDB" id="9804590at2"/>
<dbReference type="Proteomes" id="UP000187404">
    <property type="component" value="Unassembled WGS sequence"/>
</dbReference>
<keyword evidence="3 4" id="KW-0949">S-adenosyl-L-methionine</keyword>
<dbReference type="SUPFAM" id="SSF53335">
    <property type="entry name" value="S-adenosyl-L-methionine-dependent methyltransferases"/>
    <property type="match status" value="1"/>
</dbReference>
<dbReference type="PROSITE" id="PS01230">
    <property type="entry name" value="TRMA_1"/>
    <property type="match status" value="1"/>
</dbReference>
<evidence type="ECO:0000256" key="2">
    <source>
        <dbReference type="ARBA" id="ARBA00022679"/>
    </source>
</evidence>
<dbReference type="PROSITE" id="PS51687">
    <property type="entry name" value="SAM_MT_RNA_M5U"/>
    <property type="match status" value="1"/>
</dbReference>
<dbReference type="EMBL" id="MJIE01000001">
    <property type="protein sequence ID" value="OLR57040.1"/>
    <property type="molecule type" value="Genomic_DNA"/>
</dbReference>
<feature type="binding site" evidence="4">
    <location>
        <position position="298"/>
    </location>
    <ligand>
        <name>S-adenosyl-L-methionine</name>
        <dbReference type="ChEBI" id="CHEBI:59789"/>
    </ligand>
</feature>
<reference evidence="7 8" key="1">
    <citation type="journal article" date="2016" name="Appl. Environ. Microbiol.">
        <title>Function and Phylogeny of Bacterial Butyryl Coenzyme A:Acetate Transferases and Their Diversity in the Proximal Colon of Swine.</title>
        <authorList>
            <person name="Trachsel J."/>
            <person name="Bayles D.O."/>
            <person name="Looft T."/>
            <person name="Levine U.Y."/>
            <person name="Allen H.K."/>
        </authorList>
    </citation>
    <scope>NUCLEOTIDE SEQUENCE [LARGE SCALE GENOMIC DNA]</scope>
    <source>
        <strain evidence="7 8">68-3-10</strain>
    </source>
</reference>
<dbReference type="Pfam" id="PF01938">
    <property type="entry name" value="TRAM"/>
    <property type="match status" value="1"/>
</dbReference>
<dbReference type="SUPFAM" id="SSF50249">
    <property type="entry name" value="Nucleic acid-binding proteins"/>
    <property type="match status" value="1"/>
</dbReference>
<comment type="similarity">
    <text evidence="4">Belongs to the class I-like SAM-binding methyltransferase superfamily. RNA M5U methyltransferase family.</text>
</comment>
<dbReference type="PROSITE" id="PS50926">
    <property type="entry name" value="TRAM"/>
    <property type="match status" value="1"/>
</dbReference>
<sequence length="586" mass="64780">MDKGQKIRLQINDMTTDGSGIGRSEDGLTVFVKGALPGDTVQAEIFRVKKRYALARLLSIDEPSEDRTEGFCPQDSRCGGCPMGRLTYDAQLKLKERHVRDALTRIAGLKEPLIRPALEAENPWRYRNKASMAVSTGGIITRKGGIVENLGEPAVGFYRGKSREVTDCPDCALQTEPAVAAAEALREFMRQDHITGYDPRWEKGLMRHMVVRTAFGTGEVMVILVINGKGIPHAAKLVAMLDEAVEEPFSLESVILNINKGKPGEIFGDRTEVLAGRPTINEELGGMRYEISPLSFYQVNPAQMVKLYNKAAEYAALTGGETILDLYCGAGTIGLWLLNELRSRDREAFAGTKVIGIESQKSAVLDANRNAVINGIVNARYVCGKAEYELPRLMDACVDTADSPASAPVDEDLRVTKTDVVILDPPRAGCDERLLDAAAAAEPSRIVYISCDPATLARDVKYLSGKGYRFMEATPADLFCWTGHVETVALLSKLDVDKHISVKIELDELDLTSAESKATYVQIKEYILEKFDLKVSTLYIAQIKKKCGIELREHYNKSKKEKQIIPQCTPEKEEAIMNALRHFKMI</sequence>
<dbReference type="Gene3D" id="3.40.50.150">
    <property type="entry name" value="Vaccinia Virus protein VP39"/>
    <property type="match status" value="1"/>
</dbReference>
<dbReference type="InterPro" id="IPR012340">
    <property type="entry name" value="NA-bd_OB-fold"/>
</dbReference>
<dbReference type="InterPro" id="IPR030390">
    <property type="entry name" value="MeTrfase_TrmA_AS"/>
</dbReference>
<keyword evidence="8" id="KW-1185">Reference proteome</keyword>
<evidence type="ECO:0000313" key="8">
    <source>
        <dbReference type="Proteomes" id="UP000187404"/>
    </source>
</evidence>
<feature type="binding site" evidence="4">
    <location>
        <position position="327"/>
    </location>
    <ligand>
        <name>S-adenosyl-L-methionine</name>
        <dbReference type="ChEBI" id="CHEBI:59789"/>
    </ligand>
</feature>